<keyword evidence="6" id="KW-0472">Membrane</keyword>
<keyword evidence="7" id="KW-0325">Glycoprotein</keyword>
<keyword evidence="3" id="KW-1003">Cell membrane</keyword>
<dbReference type="Proteomes" id="UP001152320">
    <property type="component" value="Chromosome 14"/>
</dbReference>
<evidence type="ECO:0000256" key="4">
    <source>
        <dbReference type="ARBA" id="ARBA00022622"/>
    </source>
</evidence>
<evidence type="ECO:0000256" key="6">
    <source>
        <dbReference type="ARBA" id="ARBA00023136"/>
    </source>
</evidence>
<evidence type="ECO:0000313" key="11">
    <source>
        <dbReference type="EMBL" id="KAJ8029038.1"/>
    </source>
</evidence>
<evidence type="ECO:0000313" key="12">
    <source>
        <dbReference type="Proteomes" id="UP001152320"/>
    </source>
</evidence>
<dbReference type="InterPro" id="IPR009496">
    <property type="entry name" value="RGM_C"/>
</dbReference>
<feature type="domain" description="Repulsive guidance molecule C-terminal" evidence="9">
    <location>
        <begin position="183"/>
        <end position="415"/>
    </location>
</feature>
<dbReference type="EMBL" id="JAIZAY010000014">
    <property type="protein sequence ID" value="KAJ8029038.1"/>
    <property type="molecule type" value="Genomic_DNA"/>
</dbReference>
<evidence type="ECO:0000256" key="1">
    <source>
        <dbReference type="ARBA" id="ARBA00004609"/>
    </source>
</evidence>
<evidence type="ECO:0000256" key="7">
    <source>
        <dbReference type="ARBA" id="ARBA00023180"/>
    </source>
</evidence>
<dbReference type="Gene3D" id="3.40.1000.10">
    <property type="entry name" value="Mog1/PsbP, alpha/beta/alpha sandwich"/>
    <property type="match status" value="1"/>
</dbReference>
<organism evidence="11 12">
    <name type="scientific">Holothuria leucospilota</name>
    <name type="common">Black long sea cucumber</name>
    <name type="synonym">Mertensiothuria leucospilota</name>
    <dbReference type="NCBI Taxonomy" id="206669"/>
    <lineage>
        <taxon>Eukaryota</taxon>
        <taxon>Metazoa</taxon>
        <taxon>Echinodermata</taxon>
        <taxon>Eleutherozoa</taxon>
        <taxon>Echinozoa</taxon>
        <taxon>Holothuroidea</taxon>
        <taxon>Aspidochirotacea</taxon>
        <taxon>Aspidochirotida</taxon>
        <taxon>Holothuriidae</taxon>
        <taxon>Holothuria</taxon>
    </lineage>
</organism>
<evidence type="ECO:0000256" key="2">
    <source>
        <dbReference type="ARBA" id="ARBA00005321"/>
    </source>
</evidence>
<keyword evidence="4" id="KW-0336">GPI-anchor</keyword>
<dbReference type="GO" id="GO:0030509">
    <property type="term" value="P:BMP signaling pathway"/>
    <property type="evidence" value="ECO:0007669"/>
    <property type="project" value="TreeGrafter"/>
</dbReference>
<evidence type="ECO:0000256" key="8">
    <source>
        <dbReference type="ARBA" id="ARBA00023288"/>
    </source>
</evidence>
<keyword evidence="12" id="KW-1185">Reference proteome</keyword>
<dbReference type="OrthoDB" id="10013795at2759"/>
<proteinExistence type="inferred from homology"/>
<evidence type="ECO:0000259" key="9">
    <source>
        <dbReference type="Pfam" id="PF06534"/>
    </source>
</evidence>
<comment type="similarity">
    <text evidence="2">Belongs to the repulsive guidance molecule (RGM) family.</text>
</comment>
<accession>A0A9Q1H0S7</accession>
<feature type="domain" description="Repulsive guidance molecule N-terminal" evidence="10">
    <location>
        <begin position="91"/>
        <end position="154"/>
    </location>
</feature>
<reference evidence="11" key="1">
    <citation type="submission" date="2021-10" db="EMBL/GenBank/DDBJ databases">
        <title>Tropical sea cucumber genome reveals ecological adaptation and Cuvierian tubules defense mechanism.</title>
        <authorList>
            <person name="Chen T."/>
        </authorList>
    </citation>
    <scope>NUCLEOTIDE SEQUENCE</scope>
    <source>
        <strain evidence="11">Nanhai2018</strain>
        <tissue evidence="11">Muscle</tissue>
    </source>
</reference>
<dbReference type="GO" id="GO:0005886">
    <property type="term" value="C:plasma membrane"/>
    <property type="evidence" value="ECO:0007669"/>
    <property type="project" value="UniProtKB-SubCell"/>
</dbReference>
<dbReference type="Pfam" id="PF06534">
    <property type="entry name" value="RGM_C"/>
    <property type="match status" value="1"/>
</dbReference>
<keyword evidence="5" id="KW-0732">Signal</keyword>
<dbReference type="PANTHER" id="PTHR31428">
    <property type="entry name" value="RGM DOMAIN FAMILY MEMBER DRAG-1"/>
    <property type="match status" value="1"/>
</dbReference>
<comment type="subcellular location">
    <subcellularLocation>
        <location evidence="1">Cell membrane</location>
        <topology evidence="1">Lipid-anchor</topology>
        <topology evidence="1">GPI-anchor</topology>
    </subcellularLocation>
</comment>
<evidence type="ECO:0000256" key="5">
    <source>
        <dbReference type="ARBA" id="ARBA00022729"/>
    </source>
</evidence>
<dbReference type="GO" id="GO:0015026">
    <property type="term" value="F:coreceptor activity"/>
    <property type="evidence" value="ECO:0007669"/>
    <property type="project" value="TreeGrafter"/>
</dbReference>
<protein>
    <submittedName>
        <fullName evidence="11">Repulsive guidance molecule A</fullName>
    </submittedName>
</protein>
<gene>
    <name evidence="11" type="ORF">HOLleu_28331</name>
</gene>
<dbReference type="InterPro" id="IPR040287">
    <property type="entry name" value="RGM"/>
</dbReference>
<dbReference type="PANTHER" id="PTHR31428:SF6">
    <property type="entry name" value="REPULSIVE GUIDANCE MOLECULE B HOMOLOG DRAG-1"/>
    <property type="match status" value="1"/>
</dbReference>
<evidence type="ECO:0000256" key="3">
    <source>
        <dbReference type="ARBA" id="ARBA00022475"/>
    </source>
</evidence>
<dbReference type="InterPro" id="IPR010536">
    <property type="entry name" value="RGM_N"/>
</dbReference>
<keyword evidence="8" id="KW-0449">Lipoprotein</keyword>
<dbReference type="AlphaFoldDB" id="A0A9Q1H0S7"/>
<name>A0A9Q1H0S7_HOLLE</name>
<sequence>MNPSICRNHLFLRSTVELHIYPSLLLPFDVTKLMGLKQRHRAVAEPFAWIQAGMVKDTEKRGWPLTIELPASNYLKCLLLLTLLPTGQCTCTIIECSSQYSVDTERINGPSRQTCEAVMRFRDCVNEINPKTCRGDLSYHSTLTLIPDLINYNCAGVGTITQESSTQTTTESNMCRFKGTTNFRHCGLFGDPHLRTFDDSFLTCKAAGTWPLIFNEYLAVQVTNVPLTHGQGATATSKVIVIVKENLPCTDRKMYEVESGYLPTTFIDGSKRSLSVSISNKVPGEHIEIHIRHIATIIIVRQIGKYITFAIRMPEELIRRRGEKDIQLCVKGCPESERIDYADFLVQTRLEGKSSEKESTDENLAEIRDKVSKCRKAGVIDVYLDSCVFDLITTGDSNFTNAAQSALIDMEVLNPESSSLLHNRTSIFERDNVVWRLIYGNAAPARTDQKRLLLIEVFLTVLVVFVTICIL</sequence>
<dbReference type="GO" id="GO:0098552">
    <property type="term" value="C:side of membrane"/>
    <property type="evidence" value="ECO:0007669"/>
    <property type="project" value="UniProtKB-KW"/>
</dbReference>
<dbReference type="Pfam" id="PF06535">
    <property type="entry name" value="RGM_N"/>
    <property type="match status" value="1"/>
</dbReference>
<comment type="caution">
    <text evidence="11">The sequence shown here is derived from an EMBL/GenBank/DDBJ whole genome shotgun (WGS) entry which is preliminary data.</text>
</comment>
<evidence type="ECO:0000259" key="10">
    <source>
        <dbReference type="Pfam" id="PF06535"/>
    </source>
</evidence>